<feature type="transmembrane region" description="Helical" evidence="7">
    <location>
        <begin position="214"/>
        <end position="240"/>
    </location>
</feature>
<dbReference type="InterPro" id="IPR036259">
    <property type="entry name" value="MFS_trans_sf"/>
</dbReference>
<keyword evidence="4 7" id="KW-0812">Transmembrane</keyword>
<dbReference type="InterPro" id="IPR001958">
    <property type="entry name" value="Tet-R_TetA/multi-R_MdtG-like"/>
</dbReference>
<keyword evidence="2" id="KW-0813">Transport</keyword>
<dbReference type="eggNOG" id="COG2814">
    <property type="taxonomic scope" value="Bacteria"/>
</dbReference>
<dbReference type="EMBL" id="AFVZ01000001">
    <property type="protein sequence ID" value="EHN59762.1"/>
    <property type="molecule type" value="Genomic_DNA"/>
</dbReference>
<dbReference type="Pfam" id="PF07690">
    <property type="entry name" value="MFS_1"/>
    <property type="match status" value="1"/>
</dbReference>
<feature type="transmembrane region" description="Helical" evidence="7">
    <location>
        <begin position="138"/>
        <end position="163"/>
    </location>
</feature>
<dbReference type="PROSITE" id="PS50850">
    <property type="entry name" value="MFS"/>
    <property type="match status" value="1"/>
</dbReference>
<feature type="transmembrane region" description="Helical" evidence="7">
    <location>
        <begin position="169"/>
        <end position="187"/>
    </location>
</feature>
<keyword evidence="10" id="KW-1185">Reference proteome</keyword>
<dbReference type="GO" id="GO:0005886">
    <property type="term" value="C:plasma membrane"/>
    <property type="evidence" value="ECO:0007669"/>
    <property type="project" value="UniProtKB-SubCell"/>
</dbReference>
<comment type="subcellular location">
    <subcellularLocation>
        <location evidence="1">Cell membrane</location>
        <topology evidence="1">Multi-pass membrane protein</topology>
    </subcellularLocation>
</comment>
<sequence length="394" mass="42687">MAKRTFKINLIVLWIGCFITNLGNSMTMPFLPLFFRQLDPVNTKTLTLLSGIAFSITFLAKAIVSPFWGRLSDKKGRKLMCIRASGVMALTITTIGFAGSIWQVIVLRAIQGAFSGYINNATALLAGITSEDHRGHALGMLATGGVSGTLVGPLIGGVIAEFWGYRLSFYIIGFCMFAITILTLIFVKENFHANTSSKQLGILQTIKSIPHPKYILAIMITTMFIQVAVTTITPIISLIIGHMMTSSSGVSLMSGIVAAAPGIATLIVAERFGRLIDHVGPYKVLIFGLIFAMICFIPMGFARSVWLLAFLRFLVGISDAALLPSVQTAMAQVPKEIYGRVFSYSQSFEASGDIVGPMLGSFFANQFGYSSIFFAAAAVMLLNFVIVRANRRQA</sequence>
<evidence type="ECO:0000259" key="8">
    <source>
        <dbReference type="PROSITE" id="PS50850"/>
    </source>
</evidence>
<dbReference type="PANTHER" id="PTHR43414">
    <property type="entry name" value="MULTIDRUG RESISTANCE PROTEIN MDTG"/>
    <property type="match status" value="1"/>
</dbReference>
<feature type="transmembrane region" description="Helical" evidence="7">
    <location>
        <begin position="367"/>
        <end position="387"/>
    </location>
</feature>
<keyword evidence="6 7" id="KW-0472">Membrane</keyword>
<dbReference type="PATRIC" id="fig|1045004.4.peg.1658"/>
<dbReference type="SUPFAM" id="SSF103473">
    <property type="entry name" value="MFS general substrate transporter"/>
    <property type="match status" value="1"/>
</dbReference>
<evidence type="ECO:0000256" key="7">
    <source>
        <dbReference type="SAM" id="Phobius"/>
    </source>
</evidence>
<evidence type="ECO:0000313" key="9">
    <source>
        <dbReference type="EMBL" id="EHN59762.1"/>
    </source>
</evidence>
<dbReference type="Proteomes" id="UP000004959">
    <property type="component" value="Chromosome"/>
</dbReference>
<dbReference type="GO" id="GO:0022857">
    <property type="term" value="F:transmembrane transporter activity"/>
    <property type="evidence" value="ECO:0007669"/>
    <property type="project" value="InterPro"/>
</dbReference>
<evidence type="ECO:0000256" key="4">
    <source>
        <dbReference type="ARBA" id="ARBA00022692"/>
    </source>
</evidence>
<evidence type="ECO:0000256" key="6">
    <source>
        <dbReference type="ARBA" id="ARBA00023136"/>
    </source>
</evidence>
<dbReference type="Gene3D" id="1.20.1250.20">
    <property type="entry name" value="MFS general substrate transporter like domains"/>
    <property type="match status" value="2"/>
</dbReference>
<keyword evidence="5 7" id="KW-1133">Transmembrane helix</keyword>
<protein>
    <submittedName>
        <fullName evidence="9">Multidrug resistance protein putative</fullName>
    </submittedName>
</protein>
<evidence type="ECO:0000313" key="10">
    <source>
        <dbReference type="Proteomes" id="UP000004959"/>
    </source>
</evidence>
<dbReference type="InterPro" id="IPR011701">
    <property type="entry name" value="MFS"/>
</dbReference>
<comment type="caution">
    <text evidence="9">The sequence shown here is derived from an EMBL/GenBank/DDBJ whole genome shotgun (WGS) entry which is preliminary data.</text>
</comment>
<keyword evidence="3" id="KW-1003">Cell membrane</keyword>
<proteinExistence type="predicted"/>
<feature type="transmembrane region" description="Helical" evidence="7">
    <location>
        <begin position="252"/>
        <end position="272"/>
    </location>
</feature>
<dbReference type="PRINTS" id="PR01035">
    <property type="entry name" value="TCRTETA"/>
</dbReference>
<evidence type="ECO:0000256" key="2">
    <source>
        <dbReference type="ARBA" id="ARBA00022448"/>
    </source>
</evidence>
<name>G9WHB7_9LACO</name>
<gene>
    <name evidence="9" type="ORF">OKIT_1687</name>
</gene>
<dbReference type="AlphaFoldDB" id="G9WHB7"/>
<dbReference type="HOGENOM" id="CLU_001265_57_3_9"/>
<dbReference type="InterPro" id="IPR020846">
    <property type="entry name" value="MFS_dom"/>
</dbReference>
<organism evidence="9 10">
    <name type="scientific">Oenococcus kitaharae DSM 17330</name>
    <dbReference type="NCBI Taxonomy" id="1045004"/>
    <lineage>
        <taxon>Bacteria</taxon>
        <taxon>Bacillati</taxon>
        <taxon>Bacillota</taxon>
        <taxon>Bacilli</taxon>
        <taxon>Lactobacillales</taxon>
        <taxon>Lactobacillaceae</taxon>
        <taxon>Oenococcus</taxon>
    </lineage>
</organism>
<feature type="domain" description="Major facilitator superfamily (MFS) profile" evidence="8">
    <location>
        <begin position="9"/>
        <end position="394"/>
    </location>
</feature>
<dbReference type="RefSeq" id="WP_007746870.1">
    <property type="nucleotide sequence ID" value="NZ_CM001398.1"/>
</dbReference>
<feature type="transmembrane region" description="Helical" evidence="7">
    <location>
        <begin position="284"/>
        <end position="306"/>
    </location>
</feature>
<feature type="transmembrane region" description="Helical" evidence="7">
    <location>
        <begin position="12"/>
        <end position="35"/>
    </location>
</feature>
<feature type="transmembrane region" description="Helical" evidence="7">
    <location>
        <begin position="47"/>
        <end position="68"/>
    </location>
</feature>
<reference evidence="9 10" key="1">
    <citation type="journal article" date="2012" name="PLoS ONE">
        <title>Functional divergence in the genus oenococcus as predicted by genome sequencing of the newly-described species, Oenococcus kitaharae.</title>
        <authorList>
            <person name="Borneman A.R."/>
            <person name="McCarthy J.M."/>
            <person name="Chambers P.J."/>
            <person name="Bartowsky E.J."/>
        </authorList>
    </citation>
    <scope>NUCLEOTIDE SEQUENCE [LARGE SCALE GENOMIC DNA]</scope>
    <source>
        <strain evidence="10">DSM17330</strain>
    </source>
</reference>
<accession>G9WHB7</accession>
<evidence type="ECO:0000256" key="5">
    <source>
        <dbReference type="ARBA" id="ARBA00022989"/>
    </source>
</evidence>
<evidence type="ECO:0000256" key="3">
    <source>
        <dbReference type="ARBA" id="ARBA00022475"/>
    </source>
</evidence>
<dbReference type="PANTHER" id="PTHR43414:SF6">
    <property type="entry name" value="MULTIDRUG RESISTANCE PROTEIN MDTG"/>
    <property type="match status" value="1"/>
</dbReference>
<evidence type="ECO:0000256" key="1">
    <source>
        <dbReference type="ARBA" id="ARBA00004651"/>
    </source>
</evidence>
<feature type="transmembrane region" description="Helical" evidence="7">
    <location>
        <begin position="80"/>
        <end position="99"/>
    </location>
</feature>